<evidence type="ECO:0000313" key="2">
    <source>
        <dbReference type="EMBL" id="GFS41571.1"/>
    </source>
</evidence>
<feature type="compositionally biased region" description="Basic and acidic residues" evidence="1">
    <location>
        <begin position="245"/>
        <end position="256"/>
    </location>
</feature>
<gene>
    <name evidence="2" type="ORF">Acr_00g0075160</name>
</gene>
<feature type="region of interest" description="Disordered" evidence="1">
    <location>
        <begin position="140"/>
        <end position="174"/>
    </location>
</feature>
<dbReference type="PANTHER" id="PTHR33240">
    <property type="entry name" value="OS08G0508500 PROTEIN"/>
    <property type="match status" value="1"/>
</dbReference>
<feature type="compositionally biased region" description="Basic and acidic residues" evidence="1">
    <location>
        <begin position="92"/>
        <end position="112"/>
    </location>
</feature>
<dbReference type="AlphaFoldDB" id="A0A7J0DSZ1"/>
<feature type="compositionally biased region" description="Basic and acidic residues" evidence="1">
    <location>
        <begin position="151"/>
        <end position="171"/>
    </location>
</feature>
<proteinExistence type="predicted"/>
<dbReference type="Proteomes" id="UP000585474">
    <property type="component" value="Unassembled WGS sequence"/>
</dbReference>
<accession>A0A7J0DSZ1</accession>
<evidence type="ECO:0000313" key="3">
    <source>
        <dbReference type="Proteomes" id="UP000585474"/>
    </source>
</evidence>
<feature type="region of interest" description="Disordered" evidence="1">
    <location>
        <begin position="67"/>
        <end position="122"/>
    </location>
</feature>
<dbReference type="PANTHER" id="PTHR33240:SF8">
    <property type="entry name" value="OS03G0439900 PROTEIN"/>
    <property type="match status" value="1"/>
</dbReference>
<organism evidence="2 3">
    <name type="scientific">Actinidia rufa</name>
    <dbReference type="NCBI Taxonomy" id="165716"/>
    <lineage>
        <taxon>Eukaryota</taxon>
        <taxon>Viridiplantae</taxon>
        <taxon>Streptophyta</taxon>
        <taxon>Embryophyta</taxon>
        <taxon>Tracheophyta</taxon>
        <taxon>Spermatophyta</taxon>
        <taxon>Magnoliopsida</taxon>
        <taxon>eudicotyledons</taxon>
        <taxon>Gunneridae</taxon>
        <taxon>Pentapetalae</taxon>
        <taxon>asterids</taxon>
        <taxon>Ericales</taxon>
        <taxon>Actinidiaceae</taxon>
        <taxon>Actinidia</taxon>
    </lineage>
</organism>
<feature type="region of interest" description="Disordered" evidence="1">
    <location>
        <begin position="245"/>
        <end position="273"/>
    </location>
</feature>
<protein>
    <recommendedName>
        <fullName evidence="4">Reverse transcriptase domain-containing protein</fullName>
    </recommendedName>
</protein>
<sequence length="408" mass="46696">MHLRNRCLHRPSVSSPLDNRAHLMANTSQAPDLEGLHREIHGIAKQMRLMNENNACLIQLLATVNPPPPAAPPIHDIEQSHRSQSRSSRKTPRAEGEEVRRGRSPHRNDQFRHRNMSTSKKIQDLNARLDAINTRAGVPVSVDTLARNKRSNRDSKQTNERRPRTPPHRPELILPPLNAPIAQVLTEIKHEKFLKCPEKIKTDSRKRNRNKYCEFHRDHGHNTEDCFQLNEQIADLIKKGYLRKYVADRPPPDSPKRSSSKKRHARKSNTRADEEVYNLSSVVDIPPPITFSNDDLRGLHFLHNDPLVVSAVIAYFNVQRILIDNRSSADILFISAFERIKIGLDKLHHFCTPLVSFGGNMTHPLGWIKLPVTLGTGSHTRSQLARLHRSRLPFSLQRNLGSPNFRRN</sequence>
<keyword evidence="3" id="KW-1185">Reference proteome</keyword>
<evidence type="ECO:0000256" key="1">
    <source>
        <dbReference type="SAM" id="MobiDB-lite"/>
    </source>
</evidence>
<feature type="compositionally biased region" description="Basic residues" evidence="1">
    <location>
        <begin position="258"/>
        <end position="269"/>
    </location>
</feature>
<reference evidence="3" key="1">
    <citation type="submission" date="2019-07" db="EMBL/GenBank/DDBJ databases">
        <title>De Novo Assembly of kiwifruit Actinidia rufa.</title>
        <authorList>
            <person name="Sugita-Konishi S."/>
            <person name="Sato K."/>
            <person name="Mori E."/>
            <person name="Abe Y."/>
            <person name="Kisaki G."/>
            <person name="Hamano K."/>
            <person name="Suezawa K."/>
            <person name="Otani M."/>
            <person name="Fukuda T."/>
            <person name="Manabe T."/>
            <person name="Gomi K."/>
            <person name="Tabuchi M."/>
            <person name="Akimitsu K."/>
            <person name="Kataoka I."/>
        </authorList>
    </citation>
    <scope>NUCLEOTIDE SEQUENCE [LARGE SCALE GENOMIC DNA]</scope>
    <source>
        <strain evidence="3">cv. Fuchu</strain>
    </source>
</reference>
<dbReference type="EMBL" id="BJWL01000382">
    <property type="protein sequence ID" value="GFS41571.1"/>
    <property type="molecule type" value="Genomic_DNA"/>
</dbReference>
<evidence type="ECO:0008006" key="4">
    <source>
        <dbReference type="Google" id="ProtNLM"/>
    </source>
</evidence>
<name>A0A7J0DSZ1_9ERIC</name>
<comment type="caution">
    <text evidence="2">The sequence shown here is derived from an EMBL/GenBank/DDBJ whole genome shotgun (WGS) entry which is preliminary data.</text>
</comment>